<dbReference type="Pfam" id="PF00563">
    <property type="entry name" value="EAL"/>
    <property type="match status" value="1"/>
</dbReference>
<protein>
    <submittedName>
        <fullName evidence="5">EAL domain-containing protein</fullName>
    </submittedName>
</protein>
<comment type="caution">
    <text evidence="5">The sequence shown here is derived from an EMBL/GenBank/DDBJ whole genome shotgun (WGS) entry which is preliminary data.</text>
</comment>
<feature type="transmembrane region" description="Helical" evidence="1">
    <location>
        <begin position="153"/>
        <end position="172"/>
    </location>
</feature>
<dbReference type="PROSITE" id="PS50883">
    <property type="entry name" value="EAL"/>
    <property type="match status" value="1"/>
</dbReference>
<dbReference type="PANTHER" id="PTHR33121:SF79">
    <property type="entry name" value="CYCLIC DI-GMP PHOSPHODIESTERASE PDED-RELATED"/>
    <property type="match status" value="1"/>
</dbReference>
<dbReference type="InterPro" id="IPR029787">
    <property type="entry name" value="Nucleotide_cyclase"/>
</dbReference>
<evidence type="ECO:0000256" key="1">
    <source>
        <dbReference type="SAM" id="Phobius"/>
    </source>
</evidence>
<dbReference type="Gene3D" id="3.30.110.200">
    <property type="match status" value="1"/>
</dbReference>
<dbReference type="InterPro" id="IPR001633">
    <property type="entry name" value="EAL_dom"/>
</dbReference>
<dbReference type="SUPFAM" id="SSF158472">
    <property type="entry name" value="HAMP domain-like"/>
    <property type="match status" value="1"/>
</dbReference>
<gene>
    <name evidence="5" type="ORF">ACFSJ3_08825</name>
</gene>
<feature type="domain" description="GGDEF" evidence="4">
    <location>
        <begin position="268"/>
        <end position="394"/>
    </location>
</feature>
<keyword evidence="1" id="KW-0472">Membrane</keyword>
<dbReference type="InterPro" id="IPR043128">
    <property type="entry name" value="Rev_trsase/Diguanyl_cyclase"/>
</dbReference>
<dbReference type="InterPro" id="IPR000160">
    <property type="entry name" value="GGDEF_dom"/>
</dbReference>
<dbReference type="EMBL" id="JBHUHT010000011">
    <property type="protein sequence ID" value="MFD2096086.1"/>
    <property type="molecule type" value="Genomic_DNA"/>
</dbReference>
<dbReference type="Gene3D" id="6.10.340.10">
    <property type="match status" value="1"/>
</dbReference>
<feature type="domain" description="EAL" evidence="2">
    <location>
        <begin position="404"/>
        <end position="650"/>
    </location>
</feature>
<evidence type="ECO:0000313" key="6">
    <source>
        <dbReference type="Proteomes" id="UP001597380"/>
    </source>
</evidence>
<reference evidence="6" key="1">
    <citation type="journal article" date="2019" name="Int. J. Syst. Evol. Microbiol.">
        <title>The Global Catalogue of Microorganisms (GCM) 10K type strain sequencing project: providing services to taxonomists for standard genome sequencing and annotation.</title>
        <authorList>
            <consortium name="The Broad Institute Genomics Platform"/>
            <consortium name="The Broad Institute Genome Sequencing Center for Infectious Disease"/>
            <person name="Wu L."/>
            <person name="Ma J."/>
        </authorList>
    </citation>
    <scope>NUCLEOTIDE SEQUENCE [LARGE SCALE GENOMIC DNA]</scope>
    <source>
        <strain evidence="6">CGMCC 1.10992</strain>
    </source>
</reference>
<dbReference type="Pfam" id="PF00672">
    <property type="entry name" value="HAMP"/>
    <property type="match status" value="1"/>
</dbReference>
<dbReference type="InterPro" id="IPR035919">
    <property type="entry name" value="EAL_sf"/>
</dbReference>
<dbReference type="Pfam" id="PF16448">
    <property type="entry name" value="LapD_MoxY_N"/>
    <property type="match status" value="1"/>
</dbReference>
<dbReference type="Gene3D" id="3.30.70.270">
    <property type="match status" value="1"/>
</dbReference>
<dbReference type="InterPro" id="IPR032244">
    <property type="entry name" value="LapD_MoxY_N"/>
</dbReference>
<dbReference type="Pfam" id="PF00990">
    <property type="entry name" value="GGDEF"/>
    <property type="match status" value="1"/>
</dbReference>
<dbReference type="PROSITE" id="PS50885">
    <property type="entry name" value="HAMP"/>
    <property type="match status" value="1"/>
</dbReference>
<keyword evidence="1" id="KW-0812">Transmembrane</keyword>
<dbReference type="SMART" id="SM00267">
    <property type="entry name" value="GGDEF"/>
    <property type="match status" value="1"/>
</dbReference>
<name>A0ABW4XNN5_9GAMM</name>
<organism evidence="5 6">
    <name type="scientific">Corallincola platygyrae</name>
    <dbReference type="NCBI Taxonomy" id="1193278"/>
    <lineage>
        <taxon>Bacteria</taxon>
        <taxon>Pseudomonadati</taxon>
        <taxon>Pseudomonadota</taxon>
        <taxon>Gammaproteobacteria</taxon>
        <taxon>Alteromonadales</taxon>
        <taxon>Psychromonadaceae</taxon>
        <taxon>Corallincola</taxon>
    </lineage>
</organism>
<dbReference type="SUPFAM" id="SSF55073">
    <property type="entry name" value="Nucleotide cyclase"/>
    <property type="match status" value="1"/>
</dbReference>
<dbReference type="Gene3D" id="3.20.20.450">
    <property type="entry name" value="EAL domain"/>
    <property type="match status" value="1"/>
</dbReference>
<dbReference type="SMART" id="SM00052">
    <property type="entry name" value="EAL"/>
    <property type="match status" value="1"/>
</dbReference>
<dbReference type="PROSITE" id="PS50887">
    <property type="entry name" value="GGDEF"/>
    <property type="match status" value="1"/>
</dbReference>
<dbReference type="SUPFAM" id="SSF141868">
    <property type="entry name" value="EAL domain-like"/>
    <property type="match status" value="1"/>
</dbReference>
<evidence type="ECO:0000259" key="4">
    <source>
        <dbReference type="PROSITE" id="PS50887"/>
    </source>
</evidence>
<feature type="domain" description="HAMP" evidence="3">
    <location>
        <begin position="173"/>
        <end position="225"/>
    </location>
</feature>
<keyword evidence="1" id="KW-1133">Transmembrane helix</keyword>
<dbReference type="PANTHER" id="PTHR33121">
    <property type="entry name" value="CYCLIC DI-GMP PHOSPHODIESTERASE PDEF"/>
    <property type="match status" value="1"/>
</dbReference>
<evidence type="ECO:0000313" key="5">
    <source>
        <dbReference type="EMBL" id="MFD2096086.1"/>
    </source>
</evidence>
<keyword evidence="6" id="KW-1185">Reference proteome</keyword>
<proteinExistence type="predicted"/>
<dbReference type="SMART" id="SM00304">
    <property type="entry name" value="HAMP"/>
    <property type="match status" value="1"/>
</dbReference>
<sequence length="650" mass="72827">MTLSRQLLQLITLLLGLMLLASWLIYLQSARSDIQKQLGNHAQDTATALSLTLVPYTSPWDSSAIEATITALYDRGYFSQISIHDNEGKLIAERRSSPLARNGTPNWFKQLYPLTAPSKRMELSDGWRVTGRVEVTADLSAAYQRLWITGWKFILAGAVIFVVAIIGALLLVKRLLKPLQMLQQKAAEIAEGKFHRLKTDSGTREINSLIESFNQMSGTLQTLFSGLEEKASQLQAQAYLDDETGLGNRRAFLAELNQMTQTEQACAGCVLLIKLELDSLYQSHGYQAVTQLWRQLAPKLMSQLKESQTAFRVHDEEVTILMPQADRAGAERLANSLLTLLNELDIHQLEHGLGGIGLCYFRPKDQQDQILSELDLAVQHAQQQGKFSLYFNTGNRELPTVLLTNQGRQKLVDAIIQEQRFEFKEQAIKRLDKDSVVYKEWLPRFADLKGHSLPPGTILTLARQCERLPALEMGIGKEAISFAKQQNGQLALNIDPVSLQDETFLDWLVSHCKADEELAQRLTLELDERRLTPNYEAIAADILRLEETGVSFAIDHFGAGTASFSLLTAMKPKYLKLDGRFTHQLPLLLDHQFFIQTLLQLCRGLNTKVIALEIEKQEDLAMLRQLGVEMGQGYLLNKPTALATASAVAS</sequence>
<accession>A0ABW4XNN5</accession>
<dbReference type="CDD" id="cd01948">
    <property type="entry name" value="EAL"/>
    <property type="match status" value="1"/>
</dbReference>
<dbReference type="InterPro" id="IPR050706">
    <property type="entry name" value="Cyclic-di-GMP_PDE-like"/>
</dbReference>
<evidence type="ECO:0000259" key="3">
    <source>
        <dbReference type="PROSITE" id="PS50885"/>
    </source>
</evidence>
<feature type="transmembrane region" description="Helical" evidence="1">
    <location>
        <begin position="6"/>
        <end position="27"/>
    </location>
</feature>
<evidence type="ECO:0000259" key="2">
    <source>
        <dbReference type="PROSITE" id="PS50883"/>
    </source>
</evidence>
<dbReference type="Proteomes" id="UP001597380">
    <property type="component" value="Unassembled WGS sequence"/>
</dbReference>
<dbReference type="CDD" id="cd06225">
    <property type="entry name" value="HAMP"/>
    <property type="match status" value="1"/>
</dbReference>
<dbReference type="InterPro" id="IPR003660">
    <property type="entry name" value="HAMP_dom"/>
</dbReference>
<dbReference type="RefSeq" id="WP_345341083.1">
    <property type="nucleotide sequence ID" value="NZ_BAABLI010000017.1"/>
</dbReference>